<keyword evidence="11" id="KW-0411">Iron-sulfur</keyword>
<gene>
    <name evidence="16" type="primary">mutY</name>
    <name evidence="16" type="ORF">SR882_02085</name>
</gene>
<evidence type="ECO:0000256" key="10">
    <source>
        <dbReference type="ARBA" id="ARBA00023004"/>
    </source>
</evidence>
<dbReference type="Gene3D" id="3.90.79.10">
    <property type="entry name" value="Nucleoside Triphosphate Pyrophosphohydrolase"/>
    <property type="match status" value="1"/>
</dbReference>
<accession>A0ABZ0YY91</accession>
<keyword evidence="8 14" id="KW-0227">DNA damage</keyword>
<dbReference type="SUPFAM" id="SSF55811">
    <property type="entry name" value="Nudix"/>
    <property type="match status" value="1"/>
</dbReference>
<dbReference type="PANTHER" id="PTHR42944">
    <property type="entry name" value="ADENINE DNA GLYCOSYLASE"/>
    <property type="match status" value="1"/>
</dbReference>
<dbReference type="InterPro" id="IPR015797">
    <property type="entry name" value="NUDIX_hydrolase-like_dom_sf"/>
</dbReference>
<dbReference type="Pfam" id="PF00633">
    <property type="entry name" value="HHH"/>
    <property type="match status" value="1"/>
</dbReference>
<dbReference type="InterPro" id="IPR000445">
    <property type="entry name" value="HhH_motif"/>
</dbReference>
<keyword evidence="6" id="KW-0004">4Fe-4S</keyword>
<dbReference type="InterPro" id="IPR023170">
    <property type="entry name" value="HhH_base_excis_C"/>
</dbReference>
<dbReference type="NCBIfam" id="TIGR01084">
    <property type="entry name" value="mutY"/>
    <property type="match status" value="1"/>
</dbReference>
<comment type="catalytic activity">
    <reaction evidence="1 14">
        <text>Hydrolyzes free adenine bases from 7,8-dihydro-8-oxoguanine:adenine mismatched double-stranded DNA, leaving an apurinic site.</text>
        <dbReference type="EC" id="3.2.2.31"/>
    </reaction>
</comment>
<reference evidence="16 17" key="1">
    <citation type="submission" date="2023-11" db="EMBL/GenBank/DDBJ databases">
        <title>MicrobeMod: A computational toolkit for identifying prokaryotic methylation and restriction-modification with nanopore sequencing.</title>
        <authorList>
            <person name="Crits-Christoph A."/>
            <person name="Kang S.C."/>
            <person name="Lee H."/>
            <person name="Ostrov N."/>
        </authorList>
    </citation>
    <scope>NUCLEOTIDE SEQUENCE [LARGE SCALE GENOMIC DNA]</scope>
    <source>
        <strain evidence="16 17">ATCC 49870</strain>
    </source>
</reference>
<evidence type="ECO:0000256" key="13">
    <source>
        <dbReference type="ARBA" id="ARBA00023295"/>
    </source>
</evidence>
<dbReference type="EMBL" id="CP140153">
    <property type="protein sequence ID" value="WQH16713.1"/>
    <property type="molecule type" value="Genomic_DNA"/>
</dbReference>
<keyword evidence="9" id="KW-0378">Hydrolase</keyword>
<protein>
    <recommendedName>
        <fullName evidence="5 14">Adenine DNA glycosylase</fullName>
        <ecNumber evidence="4 14">3.2.2.31</ecNumber>
    </recommendedName>
</protein>
<name>A0ABZ0YY91_9GAMM</name>
<proteinExistence type="inferred from homology"/>
<dbReference type="SUPFAM" id="SSF48150">
    <property type="entry name" value="DNA-glycosylase"/>
    <property type="match status" value="1"/>
</dbReference>
<evidence type="ECO:0000256" key="9">
    <source>
        <dbReference type="ARBA" id="ARBA00022801"/>
    </source>
</evidence>
<evidence type="ECO:0000256" key="5">
    <source>
        <dbReference type="ARBA" id="ARBA00022023"/>
    </source>
</evidence>
<dbReference type="InterPro" id="IPR005760">
    <property type="entry name" value="A/G_AdeGlyc_MutY"/>
</dbReference>
<dbReference type="CDD" id="cd03431">
    <property type="entry name" value="NUDIX_DNA_Glycosylase_C-MutY"/>
    <property type="match status" value="1"/>
</dbReference>
<dbReference type="InterPro" id="IPR044298">
    <property type="entry name" value="MIG/MutY"/>
</dbReference>
<evidence type="ECO:0000259" key="15">
    <source>
        <dbReference type="SMART" id="SM00478"/>
    </source>
</evidence>
<keyword evidence="7" id="KW-0479">Metal-binding</keyword>
<comment type="cofactor">
    <cofactor evidence="14">
        <name>[4Fe-4S] cluster</name>
        <dbReference type="ChEBI" id="CHEBI:49883"/>
    </cofactor>
    <text evidence="14">Binds 1 [4Fe-4S] cluster.</text>
</comment>
<feature type="domain" description="HhH-GPD" evidence="15">
    <location>
        <begin position="38"/>
        <end position="186"/>
    </location>
</feature>
<keyword evidence="12" id="KW-0234">DNA repair</keyword>
<comment type="similarity">
    <text evidence="3 14">Belongs to the Nth/MutY family.</text>
</comment>
<dbReference type="Gene3D" id="1.10.1670.10">
    <property type="entry name" value="Helix-hairpin-Helix base-excision DNA repair enzymes (C-terminal)"/>
    <property type="match status" value="1"/>
</dbReference>
<evidence type="ECO:0000256" key="12">
    <source>
        <dbReference type="ARBA" id="ARBA00023204"/>
    </source>
</evidence>
<evidence type="ECO:0000256" key="7">
    <source>
        <dbReference type="ARBA" id="ARBA00022723"/>
    </source>
</evidence>
<evidence type="ECO:0000256" key="2">
    <source>
        <dbReference type="ARBA" id="ARBA00002933"/>
    </source>
</evidence>
<evidence type="ECO:0000313" key="16">
    <source>
        <dbReference type="EMBL" id="WQH16713.1"/>
    </source>
</evidence>
<evidence type="ECO:0000256" key="1">
    <source>
        <dbReference type="ARBA" id="ARBA00000843"/>
    </source>
</evidence>
<evidence type="ECO:0000256" key="14">
    <source>
        <dbReference type="RuleBase" id="RU365096"/>
    </source>
</evidence>
<evidence type="ECO:0000256" key="6">
    <source>
        <dbReference type="ARBA" id="ARBA00022485"/>
    </source>
</evidence>
<sequence>MTAPFADRLLAWFDQHGRHDLPWQHPRTPYRVWLSEIMLQQTQVVTVIPYFERFIARFPDIDALAAAEADAVLALWSGLGYYARARNLHAAARRMVEAGVPDSVEGWAQLPGVGPSTAAAIVAQAFDRRAVILDGNVKRVLARHAAVDTPQEAAATQRTLWALADERTPAARAADYTQAIMDLGATVCRRGMPRCEACPVSDDCQARRQGRVAELPVRRRRKPKPVRQRVLLWLEDGDGSLFVEKRPPSGIWGGLACLPVVETTADAESRLDALGLARDADWREQDRLRHVFSHFELDARVIAARVAPRGVAESAGEWHPIERLAHDPPVGLPAPVQRLIRERVAGH</sequence>
<dbReference type="InterPro" id="IPR011257">
    <property type="entry name" value="DNA_glycosylase"/>
</dbReference>
<evidence type="ECO:0000256" key="3">
    <source>
        <dbReference type="ARBA" id="ARBA00008343"/>
    </source>
</evidence>
<dbReference type="PANTHER" id="PTHR42944:SF1">
    <property type="entry name" value="ADENINE DNA GLYCOSYLASE"/>
    <property type="match status" value="1"/>
</dbReference>
<dbReference type="InterPro" id="IPR029119">
    <property type="entry name" value="MutY_C"/>
</dbReference>
<organism evidence="16 17">
    <name type="scientific">Guyparkeria halophila</name>
    <dbReference type="NCBI Taxonomy" id="47960"/>
    <lineage>
        <taxon>Bacteria</taxon>
        <taxon>Pseudomonadati</taxon>
        <taxon>Pseudomonadota</taxon>
        <taxon>Gammaproteobacteria</taxon>
        <taxon>Chromatiales</taxon>
        <taxon>Thioalkalibacteraceae</taxon>
        <taxon>Guyparkeria</taxon>
    </lineage>
</organism>
<dbReference type="EC" id="3.2.2.31" evidence="4 14"/>
<evidence type="ECO:0000256" key="4">
    <source>
        <dbReference type="ARBA" id="ARBA00012045"/>
    </source>
</evidence>
<evidence type="ECO:0000256" key="8">
    <source>
        <dbReference type="ARBA" id="ARBA00022763"/>
    </source>
</evidence>
<dbReference type="InterPro" id="IPR003265">
    <property type="entry name" value="HhH-GPD_domain"/>
</dbReference>
<dbReference type="SMART" id="SM00478">
    <property type="entry name" value="ENDO3c"/>
    <property type="match status" value="1"/>
</dbReference>
<dbReference type="RefSeq" id="WP_322521702.1">
    <property type="nucleotide sequence ID" value="NZ_CP140153.1"/>
</dbReference>
<dbReference type="Pfam" id="PF00730">
    <property type="entry name" value="HhH-GPD"/>
    <property type="match status" value="1"/>
</dbReference>
<dbReference type="Pfam" id="PF14815">
    <property type="entry name" value="NUDIX_4"/>
    <property type="match status" value="1"/>
</dbReference>
<evidence type="ECO:0000256" key="11">
    <source>
        <dbReference type="ARBA" id="ARBA00023014"/>
    </source>
</evidence>
<keyword evidence="17" id="KW-1185">Reference proteome</keyword>
<evidence type="ECO:0000313" key="17">
    <source>
        <dbReference type="Proteomes" id="UP001327459"/>
    </source>
</evidence>
<keyword evidence="10 14" id="KW-0408">Iron</keyword>
<dbReference type="Proteomes" id="UP001327459">
    <property type="component" value="Chromosome"/>
</dbReference>
<comment type="function">
    <text evidence="2">Adenine glycosylase active on G-A mispairs. MutY also corrects error-prone DNA synthesis past GO lesions which are due to the oxidatively damaged form of guanine: 7,8-dihydro-8-oxoguanine (8-oxo-dGTP).</text>
</comment>
<dbReference type="Gene3D" id="1.10.340.30">
    <property type="entry name" value="Hypothetical protein, domain 2"/>
    <property type="match status" value="1"/>
</dbReference>
<dbReference type="CDD" id="cd00056">
    <property type="entry name" value="ENDO3c"/>
    <property type="match status" value="1"/>
</dbReference>
<keyword evidence="13 14" id="KW-0326">Glycosidase</keyword>